<dbReference type="KEGG" id="vg:26516056"/>
<gene>
    <name evidence="1" type="ORF">BPPAER656_00030</name>
</gene>
<sequence length="61" mass="6845">MMILGSARRRVRAKLRAERREAVVEAAIAAFTTIERNRFVNDESAALYDAVIALLNTPPCR</sequence>
<dbReference type="RefSeq" id="YP_009187400.1">
    <property type="nucleotide sequence ID" value="NC_028657.1"/>
</dbReference>
<organism evidence="1 2">
    <name type="scientific">Pseudomonas phage YMC11/02/R656</name>
    <dbReference type="NCBI Taxonomy" id="1755689"/>
    <lineage>
        <taxon>Viruses</taxon>
        <taxon>Duplodnaviria</taxon>
        <taxon>Heunggongvirae</taxon>
        <taxon>Uroviricota</taxon>
        <taxon>Caudoviricetes</taxon>
        <taxon>Bugaksanvirus</taxon>
        <taxon>Bugaksanvirus R656</taxon>
    </lineage>
</organism>
<keyword evidence="2" id="KW-1185">Reference proteome</keyword>
<accession>A0A0S2SYN1</accession>
<protein>
    <submittedName>
        <fullName evidence="1">Uncharacterized protein</fullName>
    </submittedName>
</protein>
<dbReference type="Proteomes" id="UP000201818">
    <property type="component" value="Segment"/>
</dbReference>
<evidence type="ECO:0000313" key="2">
    <source>
        <dbReference type="Proteomes" id="UP000201818"/>
    </source>
</evidence>
<proteinExistence type="predicted"/>
<dbReference type="EMBL" id="KT968831">
    <property type="protein sequence ID" value="ALP47824.1"/>
    <property type="molecule type" value="Genomic_DNA"/>
</dbReference>
<reference evidence="1 2" key="1">
    <citation type="submission" date="2015-10" db="EMBL/GenBank/DDBJ databases">
        <title>Complete Genome Sequence of the Pseudomonas phage YMC11/02/R656_PAE_BP.</title>
        <authorList>
            <person name="Jeon J."/>
            <person name="Yong D."/>
            <person name="Lee K."/>
        </authorList>
    </citation>
    <scope>NUCLEOTIDE SEQUENCE [LARGE SCALE GENOMIC DNA]</scope>
</reference>
<dbReference type="GeneID" id="26516056"/>
<name>A0A0S2SYN1_9CAUD</name>
<evidence type="ECO:0000313" key="1">
    <source>
        <dbReference type="EMBL" id="ALP47824.1"/>
    </source>
</evidence>